<feature type="coiled-coil region" evidence="1">
    <location>
        <begin position="689"/>
        <end position="737"/>
    </location>
</feature>
<keyword evidence="1" id="KW-0175">Coiled coil</keyword>
<dbReference type="EMBL" id="LR791428">
    <property type="protein sequence ID" value="CAB3267290.1"/>
    <property type="molecule type" value="mRNA"/>
</dbReference>
<dbReference type="GO" id="GO:0032007">
    <property type="term" value="P:negative regulation of TOR signaling"/>
    <property type="evidence" value="ECO:0007669"/>
    <property type="project" value="TreeGrafter"/>
</dbReference>
<feature type="compositionally biased region" description="Polar residues" evidence="2">
    <location>
        <begin position="371"/>
        <end position="401"/>
    </location>
</feature>
<feature type="compositionally biased region" description="Polar residues" evidence="2">
    <location>
        <begin position="408"/>
        <end position="438"/>
    </location>
</feature>
<dbReference type="GO" id="GO:0008285">
    <property type="term" value="P:negative regulation of cell population proliferation"/>
    <property type="evidence" value="ECO:0007669"/>
    <property type="project" value="TreeGrafter"/>
</dbReference>
<sequence>MTSVQGALASVMSSSNLDADDIFHLLESSDLSVQEETMSLVKDNLGSVSEPWLLQGLVEFYMKSGNSLARELLCVVRQQQHKALMNKIDEYLQKVGTRLKALTLLGHIIRSEPIWTHCIINTKSFQTVLKCLQVDTDLPTVTSALYVIVTLLPKVASQISASLPTMCAIFVRLVSWNSIKPAGASEVNLMHLHTAVYALFLCLYGMYPCYFIKYLQQCFQSFGGNSGKGGNPTEKEKARVFENSVLPMLDHVRLHPHLVTESSNIEMSSEKWRKLESQDIIADISKVTLDSTENSNAKSVDCNVKKQTDIEQTPPTMKLKLFQHQSSTDCDQLLPTSSSQQEYIWSPSVAIGLSTPPQSRGISPTPFLQPPETSDVSATQEDSPNSKQSNRPVTLGVNTSDAFMPNRPHQTSSSTSTPLKQNFPPLSTNTAQSPLHTSPNPPRTRTKSDGKESFVVIGTECTSPESLQENLNHGTELNKKDSESCFEASEVCVIDSNDQISPNEAKPAENPSREADCSTEFTPGLQAYQGGSAEDGQNPTEECENDNLTSARALIDLSPSDKYIEKSPNQLLDLHVQLLAESYAKNARNRDLEWHSFEGKNGHEGSYLRNQVLQIHCAMLYERHRREQHSIRARKLMRKVYDTAALEARNKTLMMQVQNLEKESENFGFVEKTYRDKIKALEKGHKVELESVYSQLNEQREKIGKLETTYTHLSSDKELLTNECEKLKSENTRLRSRVFTLEQLGGMSEEDHQKLRKLETKTAQLKADLVKSTQGNSQLEHMVKEARGGAAAQVAEAKMTSDAYARQLAATEAKHKLDKAQLDLVQKKALEFESELQKKELLLSEQKKYLENVKSLARGQIKAIGSKYSAQKQISQRLEIQVLELFSRLTAIEGEMAIRERTHLTSGPRSIQSLSAFKASNDFEQIMSSSPQLSPPVRGGMDLLASERKLAQNE</sequence>
<protein>
    <submittedName>
        <fullName evidence="3">Hamartin</fullName>
    </submittedName>
</protein>
<dbReference type="InterPro" id="IPR007483">
    <property type="entry name" value="Hamartin"/>
</dbReference>
<dbReference type="PANTHER" id="PTHR15154:SF2">
    <property type="entry name" value="HAMARTIN"/>
    <property type="match status" value="1"/>
</dbReference>
<name>A0A6F9DWB0_9ASCI</name>
<reference evidence="3" key="1">
    <citation type="submission" date="2020-04" db="EMBL/GenBank/DDBJ databases">
        <authorList>
            <person name="Neveu A P."/>
        </authorList>
    </citation>
    <scope>NUCLEOTIDE SEQUENCE</scope>
    <source>
        <tissue evidence="3">Whole embryo</tissue>
    </source>
</reference>
<dbReference type="GO" id="GO:0051726">
    <property type="term" value="P:regulation of cell cycle"/>
    <property type="evidence" value="ECO:0007669"/>
    <property type="project" value="TreeGrafter"/>
</dbReference>
<evidence type="ECO:0000313" key="3">
    <source>
        <dbReference type="EMBL" id="CAB3267290.1"/>
    </source>
</evidence>
<evidence type="ECO:0000256" key="2">
    <source>
        <dbReference type="SAM" id="MobiDB-lite"/>
    </source>
</evidence>
<dbReference type="Pfam" id="PF04388">
    <property type="entry name" value="Hamartin"/>
    <property type="match status" value="2"/>
</dbReference>
<gene>
    <name evidence="3" type="primary">Tsc1</name>
</gene>
<feature type="region of interest" description="Disordered" evidence="2">
    <location>
        <begin position="355"/>
        <end position="451"/>
    </location>
</feature>
<proteinExistence type="evidence at transcript level"/>
<evidence type="ECO:0000256" key="1">
    <source>
        <dbReference type="SAM" id="Coils"/>
    </source>
</evidence>
<accession>A0A6F9DWB0</accession>
<dbReference type="GO" id="GO:0033596">
    <property type="term" value="C:TSC1-TSC2 complex"/>
    <property type="evidence" value="ECO:0007669"/>
    <property type="project" value="TreeGrafter"/>
</dbReference>
<dbReference type="SUPFAM" id="SSF48371">
    <property type="entry name" value="ARM repeat"/>
    <property type="match status" value="1"/>
</dbReference>
<organism evidence="3">
    <name type="scientific">Phallusia mammillata</name>
    <dbReference type="NCBI Taxonomy" id="59560"/>
    <lineage>
        <taxon>Eukaryota</taxon>
        <taxon>Metazoa</taxon>
        <taxon>Chordata</taxon>
        <taxon>Tunicata</taxon>
        <taxon>Ascidiacea</taxon>
        <taxon>Phlebobranchia</taxon>
        <taxon>Ascidiidae</taxon>
        <taxon>Phallusia</taxon>
    </lineage>
</organism>
<dbReference type="PANTHER" id="PTHR15154">
    <property type="entry name" value="HAMARTIN"/>
    <property type="match status" value="1"/>
</dbReference>
<feature type="region of interest" description="Disordered" evidence="2">
    <location>
        <begin position="496"/>
        <end position="544"/>
    </location>
</feature>
<dbReference type="InterPro" id="IPR016024">
    <property type="entry name" value="ARM-type_fold"/>
</dbReference>
<dbReference type="AlphaFoldDB" id="A0A6F9DWB0"/>
<feature type="compositionally biased region" description="Polar residues" evidence="2">
    <location>
        <begin position="535"/>
        <end position="544"/>
    </location>
</feature>